<evidence type="ECO:0000313" key="2">
    <source>
        <dbReference type="Proteomes" id="UP000276984"/>
    </source>
</evidence>
<reference evidence="1 2" key="1">
    <citation type="submission" date="2018-10" db="EMBL/GenBank/DDBJ databases">
        <title>Complete genome sequence of Brevundimonas naejangsanensis BRV3.</title>
        <authorList>
            <person name="Berrios L."/>
            <person name="Ely B."/>
        </authorList>
    </citation>
    <scope>NUCLEOTIDE SEQUENCE [LARGE SCALE GENOMIC DNA]</scope>
    <source>
        <strain evidence="1 2">BRV3</strain>
    </source>
</reference>
<organism evidence="1 2">
    <name type="scientific">Brevundimonas naejangsanensis</name>
    <dbReference type="NCBI Taxonomy" id="588932"/>
    <lineage>
        <taxon>Bacteria</taxon>
        <taxon>Pseudomonadati</taxon>
        <taxon>Pseudomonadota</taxon>
        <taxon>Alphaproteobacteria</taxon>
        <taxon>Caulobacterales</taxon>
        <taxon>Caulobacteraceae</taxon>
        <taxon>Brevundimonas</taxon>
    </lineage>
</organism>
<evidence type="ECO:0000313" key="1">
    <source>
        <dbReference type="EMBL" id="AYG93937.1"/>
    </source>
</evidence>
<dbReference type="OrthoDB" id="332706at2"/>
<accession>A0A494RC91</accession>
<gene>
    <name evidence="1" type="ORF">D8I30_01095</name>
</gene>
<dbReference type="Gene3D" id="3.40.50.1820">
    <property type="entry name" value="alpha/beta hydrolase"/>
    <property type="match status" value="1"/>
</dbReference>
<proteinExistence type="predicted"/>
<dbReference type="SUPFAM" id="SSF53474">
    <property type="entry name" value="alpha/beta-Hydrolases"/>
    <property type="match status" value="1"/>
</dbReference>
<keyword evidence="2" id="KW-1185">Reference proteome</keyword>
<dbReference type="GO" id="GO:0016787">
    <property type="term" value="F:hydrolase activity"/>
    <property type="evidence" value="ECO:0007669"/>
    <property type="project" value="UniProtKB-KW"/>
</dbReference>
<dbReference type="EMBL" id="CP032707">
    <property type="protein sequence ID" value="AYG93937.1"/>
    <property type="molecule type" value="Genomic_DNA"/>
</dbReference>
<protein>
    <submittedName>
        <fullName evidence="1">Alpha/beta hydrolase</fullName>
    </submittedName>
</protein>
<name>A0A494RC91_9CAUL</name>
<sequence>MERRAPATKTELRCHLYLPPRPQRPLLVLAHGVTTRPERLIAYAAPLAARFGVPLLAPDFSGPGYSGFQQLSANGRAMEAARALSRAVERTRRQNGLASGPFDLMGFSAGAQFAHRFAICFPDQVRRAVVASAGWYTYLDPRLAYPQGIARLGGHTPSTTDAFLRLPMLVAVGDQDTGRGRHFRNDPDVDRRQGVHRLERARRWFKHLSQEAARRGIKDQFEFRLLSGVGHSLKQAILVGDMMSVSFEFLMRPDSQTTATATTSDPYLSALDLNPENERLKSIFFHRSTY</sequence>
<dbReference type="RefSeq" id="WP_121481097.1">
    <property type="nucleotide sequence ID" value="NZ_CP032707.1"/>
</dbReference>
<keyword evidence="1" id="KW-0378">Hydrolase</keyword>
<dbReference type="AlphaFoldDB" id="A0A494RC91"/>
<dbReference type="Proteomes" id="UP000276984">
    <property type="component" value="Chromosome"/>
</dbReference>
<dbReference type="InterPro" id="IPR029058">
    <property type="entry name" value="AB_hydrolase_fold"/>
</dbReference>